<dbReference type="InterPro" id="IPR017853">
    <property type="entry name" value="GH"/>
</dbReference>
<gene>
    <name evidence="10" type="ORF">BDP27DRAFT_1454473</name>
</gene>
<keyword evidence="5" id="KW-0326">Glycosidase</keyword>
<dbReference type="Gene3D" id="3.20.20.80">
    <property type="entry name" value="Glycosidases"/>
    <property type="match status" value="1"/>
</dbReference>
<evidence type="ECO:0000259" key="9">
    <source>
        <dbReference type="Pfam" id="PF02838"/>
    </source>
</evidence>
<dbReference type="SUPFAM" id="SSF51445">
    <property type="entry name" value="(Trans)glycosidases"/>
    <property type="match status" value="1"/>
</dbReference>
<dbReference type="CDD" id="cd06564">
    <property type="entry name" value="GH20_DspB_LnbB-like"/>
    <property type="match status" value="1"/>
</dbReference>
<sequence length="671" mass="73628">MCWRNTLGLLLLVFVQRISAQIPSVKSFTSSSSSFLVDSNVRIVVDPAFANSGSPSLFGFAQTFRSDLVSVTGLNNISQVQTGDASSITAPTVFLTLGPSNSSNLTLFNGKSTVEGYSFEITEKLYTIRGVEAIGAFWGTRTFLQQVILSISGGSNPATIPTGTGEDNPGWEVRGFMLDVGRHWVETTFLADLCIYASFFKLNEFHIHASDFVPNTDILQSANWRELYTGFRFQPPSDSPVFGVVPELNESWTQEQFTTLQTTCSDHGITIIPEIDTPAHSVVITKWKPELMIAGSPDLLNITFPETIPTVKSIWNALLPWFTSSEVSIGADEYSEDLANDYITFVNDMNQYISETSGKSVRVWGTNEPSMTESISTNVTIQHWWFPGGSIPVQLMEQGYSIINSDQVFLYLDGKFSDEGQYPWSLNATLLWSGAPDGKGWAPNIFSTTDSTNNTSIDNPLLRGSIMALWNDWGNNATTPLELYYQLAQTLTQDGFENIYSILNAAAPGQNLNRATGLPAGSEVFSYDNIPSKSLPLQTNFRSVGPPYTFSFSVKPTHSDSELSSIVLFTGMDSILYLDSLSFEDAVTKIRYPLGIDLPLDTFTSVEIHATVNHTYALLNSSSEPVYWTSDLSIRGAFMQLVNMSFAAPSHIIGGSGFKGELANVSLKLGD</sequence>
<organism evidence="10 11">
    <name type="scientific">Rhodocollybia butyracea</name>
    <dbReference type="NCBI Taxonomy" id="206335"/>
    <lineage>
        <taxon>Eukaryota</taxon>
        <taxon>Fungi</taxon>
        <taxon>Dikarya</taxon>
        <taxon>Basidiomycota</taxon>
        <taxon>Agaricomycotina</taxon>
        <taxon>Agaricomycetes</taxon>
        <taxon>Agaricomycetidae</taxon>
        <taxon>Agaricales</taxon>
        <taxon>Marasmiineae</taxon>
        <taxon>Omphalotaceae</taxon>
        <taxon>Rhodocollybia</taxon>
    </lineage>
</organism>
<evidence type="ECO:0000256" key="1">
    <source>
        <dbReference type="ARBA" id="ARBA00001231"/>
    </source>
</evidence>
<feature type="active site" description="Proton donor" evidence="6">
    <location>
        <position position="333"/>
    </location>
</feature>
<evidence type="ECO:0000256" key="4">
    <source>
        <dbReference type="ARBA" id="ARBA00022801"/>
    </source>
</evidence>
<protein>
    <recommendedName>
        <fullName evidence="3">beta-N-acetylhexosaminidase</fullName>
        <ecNumber evidence="3">3.2.1.52</ecNumber>
    </recommendedName>
</protein>
<feature type="domain" description="Glycoside hydrolase family 20 catalytic" evidence="8">
    <location>
        <begin position="173"/>
        <end position="424"/>
    </location>
</feature>
<comment type="catalytic activity">
    <reaction evidence="1">
        <text>Hydrolysis of terminal non-reducing N-acetyl-D-hexosamine residues in N-acetyl-beta-D-hexosaminides.</text>
        <dbReference type="EC" id="3.2.1.52"/>
    </reaction>
</comment>
<evidence type="ECO:0000256" key="5">
    <source>
        <dbReference type="ARBA" id="ARBA00023295"/>
    </source>
</evidence>
<dbReference type="PANTHER" id="PTHR43678">
    <property type="entry name" value="PUTATIVE (AFU_ORTHOLOGUE AFUA_2G00640)-RELATED"/>
    <property type="match status" value="1"/>
</dbReference>
<comment type="similarity">
    <text evidence="2">Belongs to the glycosyl hydrolase 20 family.</text>
</comment>
<evidence type="ECO:0000256" key="2">
    <source>
        <dbReference type="ARBA" id="ARBA00006285"/>
    </source>
</evidence>
<evidence type="ECO:0000259" key="8">
    <source>
        <dbReference type="Pfam" id="PF00728"/>
    </source>
</evidence>
<feature type="signal peptide" evidence="7">
    <location>
        <begin position="1"/>
        <end position="20"/>
    </location>
</feature>
<evidence type="ECO:0000313" key="11">
    <source>
        <dbReference type="Proteomes" id="UP000772434"/>
    </source>
</evidence>
<dbReference type="PANTHER" id="PTHR43678:SF1">
    <property type="entry name" value="BETA-N-ACETYLHEXOSAMINIDASE"/>
    <property type="match status" value="1"/>
</dbReference>
<name>A0A9P5P950_9AGAR</name>
<dbReference type="EC" id="3.2.1.52" evidence="3"/>
<dbReference type="InterPro" id="IPR025705">
    <property type="entry name" value="Beta_hexosaminidase_sua/sub"/>
</dbReference>
<comment type="caution">
    <text evidence="10">The sequence shown here is derived from an EMBL/GenBank/DDBJ whole genome shotgun (WGS) entry which is preliminary data.</text>
</comment>
<feature type="chain" id="PRO_5040490410" description="beta-N-acetylhexosaminidase" evidence="7">
    <location>
        <begin position="21"/>
        <end position="671"/>
    </location>
</feature>
<keyword evidence="11" id="KW-1185">Reference proteome</keyword>
<dbReference type="Pfam" id="PF02838">
    <property type="entry name" value="Glyco_hydro_20b"/>
    <property type="match status" value="1"/>
</dbReference>
<dbReference type="SUPFAM" id="SSF55545">
    <property type="entry name" value="beta-N-acetylhexosaminidase-like domain"/>
    <property type="match status" value="1"/>
</dbReference>
<dbReference type="OrthoDB" id="428480at2759"/>
<accession>A0A9P5P950</accession>
<dbReference type="InterPro" id="IPR029018">
    <property type="entry name" value="Hex-like_dom2"/>
</dbReference>
<dbReference type="PRINTS" id="PR00738">
    <property type="entry name" value="GLHYDRLASE20"/>
</dbReference>
<reference evidence="10" key="1">
    <citation type="submission" date="2020-11" db="EMBL/GenBank/DDBJ databases">
        <authorList>
            <consortium name="DOE Joint Genome Institute"/>
            <person name="Ahrendt S."/>
            <person name="Riley R."/>
            <person name="Andreopoulos W."/>
            <person name="Labutti K."/>
            <person name="Pangilinan J."/>
            <person name="Ruiz-Duenas F.J."/>
            <person name="Barrasa J.M."/>
            <person name="Sanchez-Garcia M."/>
            <person name="Camarero S."/>
            <person name="Miyauchi S."/>
            <person name="Serrano A."/>
            <person name="Linde D."/>
            <person name="Babiker R."/>
            <person name="Drula E."/>
            <person name="Ayuso-Fernandez I."/>
            <person name="Pacheco R."/>
            <person name="Padilla G."/>
            <person name="Ferreira P."/>
            <person name="Barriuso J."/>
            <person name="Kellner H."/>
            <person name="Castanera R."/>
            <person name="Alfaro M."/>
            <person name="Ramirez L."/>
            <person name="Pisabarro A.G."/>
            <person name="Kuo A."/>
            <person name="Tritt A."/>
            <person name="Lipzen A."/>
            <person name="He G."/>
            <person name="Yan M."/>
            <person name="Ng V."/>
            <person name="Cullen D."/>
            <person name="Martin F."/>
            <person name="Rosso M.-N."/>
            <person name="Henrissat B."/>
            <person name="Hibbett D."/>
            <person name="Martinez A.T."/>
            <person name="Grigoriev I.V."/>
        </authorList>
    </citation>
    <scope>NUCLEOTIDE SEQUENCE</scope>
    <source>
        <strain evidence="10">AH 40177</strain>
    </source>
</reference>
<dbReference type="Pfam" id="PF00728">
    <property type="entry name" value="Glyco_hydro_20"/>
    <property type="match status" value="1"/>
</dbReference>
<dbReference type="GO" id="GO:0005975">
    <property type="term" value="P:carbohydrate metabolic process"/>
    <property type="evidence" value="ECO:0007669"/>
    <property type="project" value="InterPro"/>
</dbReference>
<dbReference type="EMBL" id="JADNRY010000436">
    <property type="protein sequence ID" value="KAF9056734.1"/>
    <property type="molecule type" value="Genomic_DNA"/>
</dbReference>
<dbReference type="GO" id="GO:0004563">
    <property type="term" value="F:beta-N-acetylhexosaminidase activity"/>
    <property type="evidence" value="ECO:0007669"/>
    <property type="project" value="UniProtKB-EC"/>
</dbReference>
<evidence type="ECO:0000256" key="6">
    <source>
        <dbReference type="PIRSR" id="PIRSR625705-1"/>
    </source>
</evidence>
<evidence type="ECO:0000313" key="10">
    <source>
        <dbReference type="EMBL" id="KAF9056734.1"/>
    </source>
</evidence>
<dbReference type="InterPro" id="IPR015883">
    <property type="entry name" value="Glyco_hydro_20_cat"/>
</dbReference>
<dbReference type="InterPro" id="IPR052764">
    <property type="entry name" value="GH20_Enzymes"/>
</dbReference>
<keyword evidence="4 10" id="KW-0378">Hydrolase</keyword>
<dbReference type="Proteomes" id="UP000772434">
    <property type="component" value="Unassembled WGS sequence"/>
</dbReference>
<feature type="domain" description="Beta-hexosaminidase bacterial type N-terminal" evidence="9">
    <location>
        <begin position="22"/>
        <end position="147"/>
    </location>
</feature>
<dbReference type="Gene3D" id="3.30.379.10">
    <property type="entry name" value="Chitobiase/beta-hexosaminidase domain 2-like"/>
    <property type="match status" value="1"/>
</dbReference>
<dbReference type="AlphaFoldDB" id="A0A9P5P950"/>
<evidence type="ECO:0000256" key="3">
    <source>
        <dbReference type="ARBA" id="ARBA00012663"/>
    </source>
</evidence>
<dbReference type="InterPro" id="IPR015882">
    <property type="entry name" value="HEX_bac_N"/>
</dbReference>
<evidence type="ECO:0000256" key="7">
    <source>
        <dbReference type="SAM" id="SignalP"/>
    </source>
</evidence>
<keyword evidence="7" id="KW-0732">Signal</keyword>
<proteinExistence type="inferred from homology"/>